<gene>
    <name evidence="2" type="ORF">DPX16_22906</name>
</gene>
<organism evidence="2 3">
    <name type="scientific">Anabarilius grahami</name>
    <name type="common">Kanglang fish</name>
    <name type="synonym">Barilius grahami</name>
    <dbReference type="NCBI Taxonomy" id="495550"/>
    <lineage>
        <taxon>Eukaryota</taxon>
        <taxon>Metazoa</taxon>
        <taxon>Chordata</taxon>
        <taxon>Craniata</taxon>
        <taxon>Vertebrata</taxon>
        <taxon>Euteleostomi</taxon>
        <taxon>Actinopterygii</taxon>
        <taxon>Neopterygii</taxon>
        <taxon>Teleostei</taxon>
        <taxon>Ostariophysi</taxon>
        <taxon>Cypriniformes</taxon>
        <taxon>Xenocyprididae</taxon>
        <taxon>Xenocypridinae</taxon>
        <taxon>Xenocypridinae incertae sedis</taxon>
        <taxon>Anabarilius</taxon>
    </lineage>
</organism>
<comment type="caution">
    <text evidence="2">The sequence shown here is derived from an EMBL/GenBank/DDBJ whole genome shotgun (WGS) entry which is preliminary data.</text>
</comment>
<feature type="region of interest" description="Disordered" evidence="1">
    <location>
        <begin position="105"/>
        <end position="128"/>
    </location>
</feature>
<dbReference type="EMBL" id="RJVU01069169">
    <property type="protein sequence ID" value="ROI73795.1"/>
    <property type="molecule type" value="Genomic_DNA"/>
</dbReference>
<accession>A0A3N0XMD3</accession>
<feature type="compositionally biased region" description="Polar residues" evidence="1">
    <location>
        <begin position="111"/>
        <end position="120"/>
    </location>
</feature>
<evidence type="ECO:0000256" key="1">
    <source>
        <dbReference type="SAM" id="MobiDB-lite"/>
    </source>
</evidence>
<dbReference type="PANTHER" id="PTHR31025">
    <property type="entry name" value="SI:CH211-196P9.1-RELATED"/>
    <property type="match status" value="1"/>
</dbReference>
<evidence type="ECO:0000313" key="3">
    <source>
        <dbReference type="Proteomes" id="UP000281406"/>
    </source>
</evidence>
<dbReference type="Proteomes" id="UP000281406">
    <property type="component" value="Unassembled WGS sequence"/>
</dbReference>
<name>A0A3N0XMD3_ANAGA</name>
<proteinExistence type="predicted"/>
<dbReference type="AlphaFoldDB" id="A0A3N0XMD3"/>
<dbReference type="PANTHER" id="PTHR31025:SF25">
    <property type="entry name" value="ZINC FINGER (C2H2)-60"/>
    <property type="match status" value="1"/>
</dbReference>
<dbReference type="OrthoDB" id="8999651at2759"/>
<evidence type="ECO:0000313" key="2">
    <source>
        <dbReference type="EMBL" id="ROI73795.1"/>
    </source>
</evidence>
<reference evidence="2 3" key="1">
    <citation type="submission" date="2018-10" db="EMBL/GenBank/DDBJ databases">
        <title>Genome assembly for a Yunnan-Guizhou Plateau 3E fish, Anabarilius grahami (Regan), and its evolutionary and genetic applications.</title>
        <authorList>
            <person name="Jiang W."/>
        </authorList>
    </citation>
    <scope>NUCLEOTIDE SEQUENCE [LARGE SCALE GENOMIC DNA]</scope>
    <source>
        <strain evidence="2">AG-KIZ</strain>
        <tissue evidence="2">Muscle</tissue>
    </source>
</reference>
<sequence>MFSPSPAVLRVILQDHDVRKLFLPSGIPNTVDDLLTIVKETFQLDEHFSLMYMDTDFGQFFTLTSTDDIKNKDSIKIIKKEDPSVILTLTPVCDSDMLLPARDVDQHSTDDQSSFSSRKTMLSAPSEGRSEKVLQAGNQAYFEDGTLLQNHSVKSDILQKLAESKFKYTAYPTNPQIQSVIEALIEMYPCLKEPGCCSGIRHEVVNLNPPIKDFQERWPALFTEAQIKDEFQRNTAVPLEQTFMYKLDGYTPKLLELLKAKGGVAGVKIKSKLSALNQGHTIEKRRDVVIRSLIEYLGEVEENLFKDCNDGNQEDFVEEVMVILVHANGDGEPGISIVLEGTKVLTKCENTGKACALLMGLIYSLNLQYPSTLKYTFEVFQKRMDLDGLKLSPKVRSLKNMLLM</sequence>
<protein>
    <submittedName>
        <fullName evidence="2">Uncharacterized protein</fullName>
    </submittedName>
</protein>
<keyword evidence="3" id="KW-1185">Reference proteome</keyword>